<evidence type="ECO:0000313" key="8">
    <source>
        <dbReference type="EMBL" id="NDK55822.1"/>
    </source>
</evidence>
<dbReference type="InterPro" id="IPR007627">
    <property type="entry name" value="RNA_pol_sigma70_r2"/>
</dbReference>
<dbReference type="GO" id="GO:0016987">
    <property type="term" value="F:sigma factor activity"/>
    <property type="evidence" value="ECO:0007669"/>
    <property type="project" value="UniProtKB-KW"/>
</dbReference>
<dbReference type="Proteomes" id="UP000478546">
    <property type="component" value="Unassembled WGS sequence"/>
</dbReference>
<dbReference type="InterPro" id="IPR013324">
    <property type="entry name" value="RNA_pol_sigma_r3/r4-like"/>
</dbReference>
<keyword evidence="5" id="KW-0804">Transcription</keyword>
<dbReference type="Pfam" id="PF04542">
    <property type="entry name" value="Sigma70_r2"/>
    <property type="match status" value="1"/>
</dbReference>
<dbReference type="Gene3D" id="1.10.10.10">
    <property type="entry name" value="Winged helix-like DNA-binding domain superfamily/Winged helix DNA-binding domain"/>
    <property type="match status" value="1"/>
</dbReference>
<evidence type="ECO:0000256" key="5">
    <source>
        <dbReference type="ARBA" id="ARBA00023163"/>
    </source>
</evidence>
<protein>
    <submittedName>
        <fullName evidence="8">Sigma-70 family RNA polymerase sigma factor</fullName>
    </submittedName>
</protein>
<keyword evidence="9" id="KW-1185">Reference proteome</keyword>
<evidence type="ECO:0000256" key="3">
    <source>
        <dbReference type="ARBA" id="ARBA00023082"/>
    </source>
</evidence>
<dbReference type="PANTHER" id="PTHR43133">
    <property type="entry name" value="RNA POLYMERASE ECF-TYPE SIGMA FACTO"/>
    <property type="match status" value="1"/>
</dbReference>
<feature type="domain" description="RNA polymerase sigma factor 70 region 4 type 2" evidence="7">
    <location>
        <begin position="132"/>
        <end position="184"/>
    </location>
</feature>
<dbReference type="InterPro" id="IPR013249">
    <property type="entry name" value="RNA_pol_sigma70_r4_t2"/>
</dbReference>
<sequence>MFLKFFKKADPPDDLQLVQQYRATGDMDCLGELFERHTEMVYLVCLKYLRDEDDSKDATMQVFESLTELLLKHDIANFKSWLHVITKNHCLMQLRARKGKEQISLEDASPPFMENSALFHHSDAELQEQSEEQLRQGLETLPPEQRTCVGLFYLQQKSYKEIAEQTNFDLNKVKSYIQNGKRNLKLYLEKHHEPR</sequence>
<comment type="caution">
    <text evidence="8">The sequence shown here is derived from an EMBL/GenBank/DDBJ whole genome shotgun (WGS) entry which is preliminary data.</text>
</comment>
<dbReference type="InterPro" id="IPR036388">
    <property type="entry name" value="WH-like_DNA-bd_sf"/>
</dbReference>
<dbReference type="AlphaFoldDB" id="A0A6B2H8R4"/>
<gene>
    <name evidence="8" type="ORF">GWO68_07835</name>
</gene>
<reference evidence="8 9" key="1">
    <citation type="submission" date="2020-01" db="EMBL/GenBank/DDBJ databases">
        <authorList>
            <person name="Kim M.K."/>
        </authorList>
    </citation>
    <scope>NUCLEOTIDE SEQUENCE [LARGE SCALE GENOMIC DNA]</scope>
    <source>
        <strain evidence="8 9">BT213</strain>
    </source>
</reference>
<dbReference type="NCBIfam" id="TIGR02937">
    <property type="entry name" value="sigma70-ECF"/>
    <property type="match status" value="1"/>
</dbReference>
<dbReference type="RefSeq" id="WP_162345884.1">
    <property type="nucleotide sequence ID" value="NZ_JAAEAA010000008.1"/>
</dbReference>
<dbReference type="GO" id="GO:0003677">
    <property type="term" value="F:DNA binding"/>
    <property type="evidence" value="ECO:0007669"/>
    <property type="project" value="UniProtKB-KW"/>
</dbReference>
<evidence type="ECO:0000256" key="2">
    <source>
        <dbReference type="ARBA" id="ARBA00023015"/>
    </source>
</evidence>
<evidence type="ECO:0000259" key="7">
    <source>
        <dbReference type="Pfam" id="PF08281"/>
    </source>
</evidence>
<accession>A0A6B2H8R4</accession>
<dbReference type="InterPro" id="IPR014284">
    <property type="entry name" value="RNA_pol_sigma-70_dom"/>
</dbReference>
<comment type="similarity">
    <text evidence="1">Belongs to the sigma-70 factor family. ECF subfamily.</text>
</comment>
<keyword evidence="4" id="KW-0238">DNA-binding</keyword>
<evidence type="ECO:0000259" key="6">
    <source>
        <dbReference type="Pfam" id="PF04542"/>
    </source>
</evidence>
<dbReference type="InterPro" id="IPR039425">
    <property type="entry name" value="RNA_pol_sigma-70-like"/>
</dbReference>
<feature type="domain" description="RNA polymerase sigma-70 region 2" evidence="6">
    <location>
        <begin position="33"/>
        <end position="98"/>
    </location>
</feature>
<name>A0A6B2H8R4_9BACT</name>
<dbReference type="PANTHER" id="PTHR43133:SF8">
    <property type="entry name" value="RNA POLYMERASE SIGMA FACTOR HI_1459-RELATED"/>
    <property type="match status" value="1"/>
</dbReference>
<keyword evidence="3" id="KW-0731">Sigma factor</keyword>
<evidence type="ECO:0000256" key="4">
    <source>
        <dbReference type="ARBA" id="ARBA00023125"/>
    </source>
</evidence>
<dbReference type="SUPFAM" id="SSF88946">
    <property type="entry name" value="Sigma2 domain of RNA polymerase sigma factors"/>
    <property type="match status" value="1"/>
</dbReference>
<dbReference type="SUPFAM" id="SSF88659">
    <property type="entry name" value="Sigma3 and sigma4 domains of RNA polymerase sigma factors"/>
    <property type="match status" value="1"/>
</dbReference>
<dbReference type="Pfam" id="PF08281">
    <property type="entry name" value="Sigma70_r4_2"/>
    <property type="match status" value="1"/>
</dbReference>
<keyword evidence="2" id="KW-0805">Transcription regulation</keyword>
<evidence type="ECO:0000256" key="1">
    <source>
        <dbReference type="ARBA" id="ARBA00010641"/>
    </source>
</evidence>
<dbReference type="CDD" id="cd06171">
    <property type="entry name" value="Sigma70_r4"/>
    <property type="match status" value="1"/>
</dbReference>
<organism evidence="8 9">
    <name type="scientific">Pontibacter fetidus</name>
    <dbReference type="NCBI Taxonomy" id="2700082"/>
    <lineage>
        <taxon>Bacteria</taxon>
        <taxon>Pseudomonadati</taxon>
        <taxon>Bacteroidota</taxon>
        <taxon>Cytophagia</taxon>
        <taxon>Cytophagales</taxon>
        <taxon>Hymenobacteraceae</taxon>
        <taxon>Pontibacter</taxon>
    </lineage>
</organism>
<evidence type="ECO:0000313" key="9">
    <source>
        <dbReference type="Proteomes" id="UP000478546"/>
    </source>
</evidence>
<dbReference type="GO" id="GO:0006352">
    <property type="term" value="P:DNA-templated transcription initiation"/>
    <property type="evidence" value="ECO:0007669"/>
    <property type="project" value="InterPro"/>
</dbReference>
<proteinExistence type="inferred from homology"/>
<dbReference type="EMBL" id="JAAEAA010000008">
    <property type="protein sequence ID" value="NDK55822.1"/>
    <property type="molecule type" value="Genomic_DNA"/>
</dbReference>
<dbReference type="Gene3D" id="1.10.1740.10">
    <property type="match status" value="1"/>
</dbReference>
<dbReference type="InterPro" id="IPR013325">
    <property type="entry name" value="RNA_pol_sigma_r2"/>
</dbReference>